<evidence type="ECO:0000313" key="3">
    <source>
        <dbReference type="Proteomes" id="UP000765509"/>
    </source>
</evidence>
<name>A0A9Q3KB00_9BASI</name>
<feature type="region of interest" description="Disordered" evidence="1">
    <location>
        <begin position="67"/>
        <end position="97"/>
    </location>
</feature>
<comment type="caution">
    <text evidence="2">The sequence shown here is derived from an EMBL/GenBank/DDBJ whole genome shotgun (WGS) entry which is preliminary data.</text>
</comment>
<feature type="region of interest" description="Disordered" evidence="1">
    <location>
        <begin position="21"/>
        <end position="41"/>
    </location>
</feature>
<accession>A0A9Q3KB00</accession>
<organism evidence="2 3">
    <name type="scientific">Austropuccinia psidii MF-1</name>
    <dbReference type="NCBI Taxonomy" id="1389203"/>
    <lineage>
        <taxon>Eukaryota</taxon>
        <taxon>Fungi</taxon>
        <taxon>Dikarya</taxon>
        <taxon>Basidiomycota</taxon>
        <taxon>Pucciniomycotina</taxon>
        <taxon>Pucciniomycetes</taxon>
        <taxon>Pucciniales</taxon>
        <taxon>Sphaerophragmiaceae</taxon>
        <taxon>Austropuccinia</taxon>
    </lineage>
</organism>
<evidence type="ECO:0000256" key="1">
    <source>
        <dbReference type="SAM" id="MobiDB-lite"/>
    </source>
</evidence>
<dbReference type="EMBL" id="AVOT02100948">
    <property type="protein sequence ID" value="MBW0577587.1"/>
    <property type="molecule type" value="Genomic_DNA"/>
</dbReference>
<sequence length="97" mass="11000">MEIYELVKALLHSVQGKRLGNVAKNSPRSDDLLEDSQKAPQRGRNCELLQWMESAIIQTSNQKYKVLAKQKEGGKQGRSPSSFYQKATSHLTSPRRE</sequence>
<evidence type="ECO:0000313" key="2">
    <source>
        <dbReference type="EMBL" id="MBW0577587.1"/>
    </source>
</evidence>
<protein>
    <submittedName>
        <fullName evidence="2">Uncharacterized protein</fullName>
    </submittedName>
</protein>
<dbReference type="AlphaFoldDB" id="A0A9Q3KB00"/>
<keyword evidence="3" id="KW-1185">Reference proteome</keyword>
<gene>
    <name evidence="2" type="ORF">O181_117302</name>
</gene>
<feature type="compositionally biased region" description="Basic and acidic residues" evidence="1">
    <location>
        <begin position="27"/>
        <end position="37"/>
    </location>
</feature>
<feature type="compositionally biased region" description="Polar residues" evidence="1">
    <location>
        <begin position="78"/>
        <end position="97"/>
    </location>
</feature>
<proteinExistence type="predicted"/>
<dbReference type="Proteomes" id="UP000765509">
    <property type="component" value="Unassembled WGS sequence"/>
</dbReference>
<reference evidence="2" key="1">
    <citation type="submission" date="2021-03" db="EMBL/GenBank/DDBJ databases">
        <title>Draft genome sequence of rust myrtle Austropuccinia psidii MF-1, a brazilian biotype.</title>
        <authorList>
            <person name="Quecine M.C."/>
            <person name="Pachon D.M.R."/>
            <person name="Bonatelli M.L."/>
            <person name="Correr F.H."/>
            <person name="Franceschini L.M."/>
            <person name="Leite T.F."/>
            <person name="Margarido G.R.A."/>
            <person name="Almeida C.A."/>
            <person name="Ferrarezi J.A."/>
            <person name="Labate C.A."/>
        </authorList>
    </citation>
    <scope>NUCLEOTIDE SEQUENCE</scope>
    <source>
        <strain evidence="2">MF-1</strain>
    </source>
</reference>